<evidence type="ECO:0000313" key="20">
    <source>
        <dbReference type="Proteomes" id="UP000694548"/>
    </source>
</evidence>
<dbReference type="Pfam" id="PF00784">
    <property type="entry name" value="MyTH4"/>
    <property type="match status" value="2"/>
</dbReference>
<dbReference type="InterPro" id="IPR002404">
    <property type="entry name" value="IRS_PTB"/>
</dbReference>
<keyword evidence="5" id="KW-0677">Repeat</keyword>
<dbReference type="Gene3D" id="1.20.58.530">
    <property type="match status" value="1"/>
</dbReference>
<evidence type="ECO:0000256" key="13">
    <source>
        <dbReference type="SAM" id="MobiDB-lite"/>
    </source>
</evidence>
<dbReference type="InterPro" id="IPR041793">
    <property type="entry name" value="MyoVII_FERM_C1"/>
</dbReference>
<dbReference type="PROSITE" id="PS51016">
    <property type="entry name" value="MYTH4"/>
    <property type="match status" value="2"/>
</dbReference>
<feature type="compositionally biased region" description="Basic and acidic residues" evidence="13">
    <location>
        <begin position="907"/>
        <end position="929"/>
    </location>
</feature>
<dbReference type="Ensembl" id="ENSNFUT00015016058.1">
    <property type="protein sequence ID" value="ENSNFUP00015015319.1"/>
    <property type="gene ID" value="ENSNFUG00015007245.1"/>
</dbReference>
<feature type="domain" description="Myosin motor" evidence="17">
    <location>
        <begin position="59"/>
        <end position="758"/>
    </location>
</feature>
<evidence type="ECO:0000256" key="1">
    <source>
        <dbReference type="ARBA" id="ARBA00004496"/>
    </source>
</evidence>
<dbReference type="EMBL" id="JAAVVJ010000005">
    <property type="protein sequence ID" value="KAF7223021.1"/>
    <property type="molecule type" value="Genomic_DNA"/>
</dbReference>
<feature type="domain" description="FERM" evidence="15">
    <location>
        <begin position="1260"/>
        <end position="1567"/>
    </location>
</feature>
<keyword evidence="10 12" id="KW-0009">Actin-binding</keyword>
<dbReference type="InterPro" id="IPR027417">
    <property type="entry name" value="P-loop_NTPase"/>
</dbReference>
<evidence type="ECO:0000256" key="11">
    <source>
        <dbReference type="PROSITE-ProRule" id="PRU00192"/>
    </source>
</evidence>
<dbReference type="SMART" id="SM00139">
    <property type="entry name" value="MyTH4"/>
    <property type="match status" value="2"/>
</dbReference>
<dbReference type="GO" id="GO:0016459">
    <property type="term" value="C:myosin complex"/>
    <property type="evidence" value="ECO:0007669"/>
    <property type="project" value="UniProtKB-KW"/>
</dbReference>
<evidence type="ECO:0000256" key="4">
    <source>
        <dbReference type="ARBA" id="ARBA00022490"/>
    </source>
</evidence>
<feature type="domain" description="MyTH4" evidence="16">
    <location>
        <begin position="1696"/>
        <end position="1845"/>
    </location>
</feature>
<dbReference type="InterPro" id="IPR014352">
    <property type="entry name" value="FERM/acyl-CoA-bd_prot_sf"/>
</dbReference>
<dbReference type="SMART" id="SM00295">
    <property type="entry name" value="B41"/>
    <property type="match status" value="2"/>
</dbReference>
<dbReference type="GO" id="GO:0005737">
    <property type="term" value="C:cytoplasm"/>
    <property type="evidence" value="ECO:0007669"/>
    <property type="project" value="UniProtKB-SubCell"/>
</dbReference>
<dbReference type="OrthoDB" id="6108017at2759"/>
<dbReference type="InterPro" id="IPR011993">
    <property type="entry name" value="PH-like_dom_sf"/>
</dbReference>
<dbReference type="InterPro" id="IPR035963">
    <property type="entry name" value="FERM_2"/>
</dbReference>
<dbReference type="PANTHER" id="PTHR22692">
    <property type="entry name" value="MYOSIN VII, XV"/>
    <property type="match status" value="1"/>
</dbReference>
<reference evidence="19" key="3">
    <citation type="submission" date="2025-05" db="UniProtKB">
        <authorList>
            <consortium name="Ensembl"/>
        </authorList>
    </citation>
    <scope>IDENTIFICATION</scope>
</reference>
<keyword evidence="3 11" id="KW-0728">SH3 domain</keyword>
<dbReference type="InterPro" id="IPR029071">
    <property type="entry name" value="Ubiquitin-like_domsf"/>
</dbReference>
<keyword evidence="20" id="KW-1185">Reference proteome</keyword>
<dbReference type="RefSeq" id="XP_015812974.3">
    <property type="nucleotide sequence ID" value="XM_015957488.3"/>
</dbReference>
<dbReference type="Pfam" id="PF00612">
    <property type="entry name" value="IQ"/>
    <property type="match status" value="2"/>
</dbReference>
<dbReference type="Pfam" id="PF02174">
    <property type="entry name" value="IRS"/>
    <property type="match status" value="1"/>
</dbReference>
<dbReference type="InterPro" id="IPR000857">
    <property type="entry name" value="MyTH4_dom"/>
</dbReference>
<dbReference type="InterPro" id="IPR001452">
    <property type="entry name" value="SH3_domain"/>
</dbReference>
<dbReference type="Gene3D" id="1.25.40.530">
    <property type="entry name" value="MyTH4 domain"/>
    <property type="match status" value="2"/>
</dbReference>
<dbReference type="Gene3D" id="1.10.10.820">
    <property type="match status" value="1"/>
</dbReference>
<evidence type="ECO:0000256" key="2">
    <source>
        <dbReference type="ARBA" id="ARBA00008314"/>
    </source>
</evidence>
<keyword evidence="6 12" id="KW-0547">Nucleotide-binding</keyword>
<feature type="binding site" evidence="12">
    <location>
        <begin position="152"/>
        <end position="159"/>
    </location>
    <ligand>
        <name>ATP</name>
        <dbReference type="ChEBI" id="CHEBI:30616"/>
    </ligand>
</feature>
<evidence type="ECO:0000256" key="3">
    <source>
        <dbReference type="ARBA" id="ARBA00022443"/>
    </source>
</evidence>
<dbReference type="CDD" id="cd01381">
    <property type="entry name" value="MYSc_Myo7"/>
    <property type="match status" value="1"/>
</dbReference>
<dbReference type="GO" id="GO:0003779">
    <property type="term" value="F:actin binding"/>
    <property type="evidence" value="ECO:0007669"/>
    <property type="project" value="UniProtKB-KW"/>
</dbReference>
<organism evidence="19 20">
    <name type="scientific">Nothobranchius furzeri</name>
    <name type="common">Turquoise killifish</name>
    <dbReference type="NCBI Taxonomy" id="105023"/>
    <lineage>
        <taxon>Eukaryota</taxon>
        <taxon>Metazoa</taxon>
        <taxon>Chordata</taxon>
        <taxon>Craniata</taxon>
        <taxon>Vertebrata</taxon>
        <taxon>Euteleostomi</taxon>
        <taxon>Actinopterygii</taxon>
        <taxon>Neopterygii</taxon>
        <taxon>Teleostei</taxon>
        <taxon>Neoteleostei</taxon>
        <taxon>Acanthomorphata</taxon>
        <taxon>Ovalentaria</taxon>
        <taxon>Atherinomorphae</taxon>
        <taxon>Cyprinodontiformes</taxon>
        <taxon>Nothobranchiidae</taxon>
        <taxon>Nothobranchius</taxon>
    </lineage>
</organism>
<dbReference type="GeneID" id="107384303"/>
<dbReference type="Gene3D" id="2.30.30.40">
    <property type="entry name" value="SH3 Domains"/>
    <property type="match status" value="1"/>
</dbReference>
<evidence type="ECO:0000256" key="7">
    <source>
        <dbReference type="ARBA" id="ARBA00022840"/>
    </source>
</evidence>
<dbReference type="Gene3D" id="3.40.850.10">
    <property type="entry name" value="Kinesin motor domain"/>
    <property type="match status" value="1"/>
</dbReference>
<feature type="region of interest" description="Disordered" evidence="13">
    <location>
        <begin position="907"/>
        <end position="946"/>
    </location>
</feature>
<dbReference type="Pfam" id="PF21989">
    <property type="entry name" value="RA_2"/>
    <property type="match status" value="1"/>
</dbReference>
<dbReference type="SUPFAM" id="SSF52540">
    <property type="entry name" value="P-loop containing nucleoside triphosphate hydrolases"/>
    <property type="match status" value="1"/>
</dbReference>
<dbReference type="GO" id="GO:0005524">
    <property type="term" value="F:ATP binding"/>
    <property type="evidence" value="ECO:0007669"/>
    <property type="project" value="UniProtKB-UniRule"/>
</dbReference>
<dbReference type="Gene3D" id="1.20.120.720">
    <property type="entry name" value="Myosin VI head, motor domain, U50 subdomain"/>
    <property type="match status" value="1"/>
</dbReference>
<dbReference type="Pfam" id="PF00063">
    <property type="entry name" value="Myosin_head"/>
    <property type="match status" value="1"/>
</dbReference>
<dbReference type="InterPro" id="IPR001609">
    <property type="entry name" value="Myosin_head_motor_dom-like"/>
</dbReference>
<dbReference type="Gene3D" id="3.10.20.90">
    <property type="entry name" value="Phosphatidylinositol 3-kinase Catalytic Subunit, Chain A, domain 1"/>
    <property type="match status" value="2"/>
</dbReference>
<dbReference type="GeneTree" id="ENSGT00940000157247"/>
<evidence type="ECO:0000256" key="8">
    <source>
        <dbReference type="ARBA" id="ARBA00023123"/>
    </source>
</evidence>
<dbReference type="InterPro" id="IPR000048">
    <property type="entry name" value="IQ_motif_EF-hand-BS"/>
</dbReference>
<evidence type="ECO:0000259" key="14">
    <source>
        <dbReference type="PROSITE" id="PS50002"/>
    </source>
</evidence>
<evidence type="ECO:0000256" key="6">
    <source>
        <dbReference type="ARBA" id="ARBA00022741"/>
    </source>
</evidence>
<protein>
    <submittedName>
        <fullName evidence="18 19">Unconventional myosin-VIIa-like</fullName>
    </submittedName>
</protein>
<feature type="compositionally biased region" description="Pro residues" evidence="13">
    <location>
        <begin position="971"/>
        <end position="982"/>
    </location>
</feature>
<dbReference type="InterPro" id="IPR038185">
    <property type="entry name" value="MyTH4_dom_sf"/>
</dbReference>
<dbReference type="CDD" id="cd14473">
    <property type="entry name" value="FERM_B-lobe"/>
    <property type="match status" value="2"/>
</dbReference>
<evidence type="ECO:0000313" key="18">
    <source>
        <dbReference type="EMBL" id="KAF7223021.1"/>
    </source>
</evidence>
<dbReference type="InterPro" id="IPR051567">
    <property type="entry name" value="Unconventional_Myosin_ATPase"/>
</dbReference>
<keyword evidence="4" id="KW-0963">Cytoplasm</keyword>
<dbReference type="InterPro" id="IPR036961">
    <property type="entry name" value="Kinesin_motor_dom_sf"/>
</dbReference>
<dbReference type="PROSITE" id="PS51456">
    <property type="entry name" value="MYOSIN_MOTOR"/>
    <property type="match status" value="1"/>
</dbReference>
<dbReference type="GO" id="GO:0003774">
    <property type="term" value="F:cytoskeletal motor activity"/>
    <property type="evidence" value="ECO:0007669"/>
    <property type="project" value="UniProtKB-UniRule"/>
</dbReference>
<dbReference type="Gene3D" id="1.20.5.190">
    <property type="match status" value="1"/>
</dbReference>
<dbReference type="Pfam" id="PF21998">
    <property type="entry name" value="FERM_C1_MyoVII"/>
    <property type="match status" value="1"/>
</dbReference>
<feature type="region of interest" description="Disordered" evidence="13">
    <location>
        <begin position="1062"/>
        <end position="1086"/>
    </location>
</feature>
<dbReference type="KEGG" id="nfu:107384303"/>
<proteinExistence type="inferred from homology"/>
<comment type="similarity">
    <text evidence="2 12">Belongs to the TRAFAC class myosin-kinesin ATPase superfamily. Myosin family.</text>
</comment>
<evidence type="ECO:0000259" key="15">
    <source>
        <dbReference type="PROSITE" id="PS50057"/>
    </source>
</evidence>
<evidence type="ECO:0000256" key="10">
    <source>
        <dbReference type="ARBA" id="ARBA00023203"/>
    </source>
</evidence>
<keyword evidence="8 12" id="KW-0518">Myosin</keyword>
<dbReference type="InterPro" id="IPR057130">
    <property type="entry name" value="Myosin_VII_N"/>
</dbReference>
<dbReference type="CDD" id="cd13199">
    <property type="entry name" value="FERM_C2_MyoVII"/>
    <property type="match status" value="1"/>
</dbReference>
<keyword evidence="9 12" id="KW-0505">Motor protein</keyword>
<dbReference type="InterPro" id="IPR000299">
    <property type="entry name" value="FERM_domain"/>
</dbReference>
<dbReference type="PROSITE" id="PS50002">
    <property type="entry name" value="SH3"/>
    <property type="match status" value="1"/>
</dbReference>
<dbReference type="PROSITE" id="PS50096">
    <property type="entry name" value="IQ"/>
    <property type="match status" value="3"/>
</dbReference>
<dbReference type="Pfam" id="PF24123">
    <property type="entry name" value="Myosin_VII_N"/>
    <property type="match status" value="1"/>
</dbReference>
<evidence type="ECO:0000313" key="19">
    <source>
        <dbReference type="Ensembl" id="ENSNFUP00015015319.1"/>
    </source>
</evidence>
<reference evidence="19" key="1">
    <citation type="submission" date="2014-08" db="EMBL/GenBank/DDBJ databases">
        <authorList>
            <person name="Senf B."/>
            <person name="Petzold A."/>
            <person name="Downie B.R."/>
            <person name="Koch P."/>
            <person name="Platzer M."/>
        </authorList>
    </citation>
    <scope>NUCLEOTIDE SEQUENCE [LARGE SCALE GENOMIC DNA]</scope>
    <source>
        <strain evidence="19">GRZ</strain>
    </source>
</reference>
<keyword evidence="7 12" id="KW-0067">ATP-binding</keyword>
<feature type="region of interest" description="Disordered" evidence="13">
    <location>
        <begin position="968"/>
        <end position="987"/>
    </location>
</feature>
<dbReference type="Proteomes" id="UP000822369">
    <property type="component" value="Chromosome 5"/>
</dbReference>
<dbReference type="Gene3D" id="2.30.29.30">
    <property type="entry name" value="Pleckstrin-homology domain (PH domain)/Phosphotyrosine-binding domain (PTB)"/>
    <property type="match status" value="2"/>
</dbReference>
<dbReference type="CDD" id="cd17092">
    <property type="entry name" value="FERM1_F1_Myosin-VII"/>
    <property type="match status" value="1"/>
</dbReference>
<feature type="compositionally biased region" description="Low complexity" evidence="13">
    <location>
        <begin position="1066"/>
        <end position="1086"/>
    </location>
</feature>
<evidence type="ECO:0000259" key="16">
    <source>
        <dbReference type="PROSITE" id="PS51016"/>
    </source>
</evidence>
<dbReference type="Gene3D" id="6.20.240.20">
    <property type="match status" value="1"/>
</dbReference>
<dbReference type="FunFam" id="1.10.10.820:FF:000001">
    <property type="entry name" value="Myosin heavy chain"/>
    <property type="match status" value="1"/>
</dbReference>
<feature type="domain" description="SH3" evidence="14">
    <location>
        <begin position="1562"/>
        <end position="1628"/>
    </location>
</feature>
<evidence type="ECO:0000256" key="5">
    <source>
        <dbReference type="ARBA" id="ARBA00022737"/>
    </source>
</evidence>
<dbReference type="OMA" id="CEAICKA"/>
<dbReference type="SUPFAM" id="SSF54236">
    <property type="entry name" value="Ubiquitin-like"/>
    <property type="match status" value="2"/>
</dbReference>
<dbReference type="InterPro" id="IPR019749">
    <property type="entry name" value="Band_41_domain"/>
</dbReference>
<dbReference type="InterPro" id="IPR036106">
    <property type="entry name" value="MYSc_Myo7"/>
</dbReference>
<dbReference type="PANTHER" id="PTHR22692:SF24">
    <property type="entry name" value="MYOSIN VIIB"/>
    <property type="match status" value="1"/>
</dbReference>
<accession>A0A8C6L416</accession>
<name>A0A8C6L416_NOTFU</name>
<evidence type="ECO:0000259" key="17">
    <source>
        <dbReference type="PROSITE" id="PS51456"/>
    </source>
</evidence>
<dbReference type="SMART" id="SM00015">
    <property type="entry name" value="IQ"/>
    <property type="match status" value="3"/>
</dbReference>
<dbReference type="InterPro" id="IPR019748">
    <property type="entry name" value="FERM_central"/>
</dbReference>
<feature type="domain" description="FERM" evidence="15">
    <location>
        <begin position="1851"/>
        <end position="2155"/>
    </location>
</feature>
<dbReference type="InterPro" id="IPR041794">
    <property type="entry name" value="MyoVII_FERM_C2"/>
</dbReference>
<dbReference type="SUPFAM" id="SSF50729">
    <property type="entry name" value="PH domain-like"/>
    <property type="match status" value="1"/>
</dbReference>
<evidence type="ECO:0000256" key="9">
    <source>
        <dbReference type="ARBA" id="ARBA00023175"/>
    </source>
</evidence>
<evidence type="ECO:0000256" key="12">
    <source>
        <dbReference type="PROSITE-ProRule" id="PRU00782"/>
    </source>
</evidence>
<reference evidence="18" key="2">
    <citation type="submission" date="2020-03" db="EMBL/GenBank/DDBJ databases">
        <title>Intra-Species Differences in Population Size shape Life History and Genome Evolution.</title>
        <authorList>
            <person name="Willemsen D."/>
            <person name="Cui R."/>
            <person name="Valenzano D.R."/>
        </authorList>
    </citation>
    <scope>NUCLEOTIDE SEQUENCE</scope>
    <source>
        <strain evidence="18">GRZ</strain>
        <tissue evidence="18">Whole</tissue>
    </source>
</reference>
<sequence length="2166" mass="248283">MLRKGEMVWVDSDIEVPIGARIKETPTGQRFLVDDEGNERHLSLQEEASLRIMHPTSVEGVDDMIKLGDMTEAGLLRNLQLRHKQGFIYTYISSVLVAVNPYQDYPIYSAEQVKLYHGRKLGELPPHIFAIAEACYSNMTRNHRNQCCIISGESGAGKTESTKLILQYLAAISGELSQQQIEKQILESNPILEAFGNAKTIRNDNSSRFGKYVEIFFNKQGVIKGARVEQYLLEKSRVCHQALEERNYHVFYCMLAGITADERKALRLGYSREYNFLTKGGQITCEGRDDAKDFGRIRLAMKILTFSEAQFQEILRLLAAILHLGNIRFEASTKDNLETSDVAKSEHFGIAASLLEVQNSALATSLTHRSFMTNRERVTKPLSSDQATNCRNAVVKAIYNKLFIWIVGKINSVIHQKQHGQPKSSYLSVGLLDIFGFENFKTNSFEQLCINFANEKLQQFFVIHIFKLEQEEYRKEGVVWDNIKFSDNQKILDLLAGKPCNLLALIDEETQFPKGSDHTLLTKMNDMHKRNKIYVKSLSEHESRFGICHFAGPVYYDTNGFLEKNRDAVSSDIIKMIDMSSSKLLRLIFENELSTNGVKNAKNARFIMTPISSLRGQPDNRKQVPTLSGQFRLSLDTLMKALSACQPFFIRCFKPNNDKQSEMFDRELCLRQLRYSGMMDTIRIRKLGYPVRHTFEDFLNRYRVLLKTTVCDPRTSKAAACCEAICKAVIKGRDEWKIGRNQIFLKDAHDVVLERLREEELSRVAVVIQRVMLGHRDRKSFLKKRRAAVVLQKHWRGHSERIQQRKVQQGFTRLVSQVRSRTLQSHFYKQRAAAITIQKQVRGFMVRSDYKRRRQQIAAQVLLQGQIATELQQRLLQVVAEQTIAAPENAYEQDSEEVEYQELIHMEESEKEESLKEESLKEESLKEESLKEEEEEQSAEQNPSRVKVFKEPVEEISEKPEPRMEIVITPASPPRTPTPSPEEMPSLGQEDEVFYDSSNAESDPFSFYNYSKKYFQNNVSHDHTPQRLRQSLLLHEDEGDALASLSVWWIILRFMGDLPEPKSADSISQLSSTMSQSTTSQSTLSRLLPQKHGRRLSSIVGLDMKILRKNKKKHSTGNRRASAIPEESEDFIEEEEDILVGEGPTLDRPLTSLQKLHYIVGYGLERRGIRDEIYCQICKQLVNNKNRRSCIQGWTLLSIWLGLFPPSEHFQRYLENFLCRGQKGYSDFCSRLLLRVLANGERKELPCWIELQAAGKKELIDVSVTLTNGESVGVQLDSASTSAEVCQAVADKIGLRETYGFSLYISFYEKLWSLSSCGKHVMDAVSQCEQEMRRQGREERDTPWHLSIRKELFTPWHDCSLDPVGTDLIYRQVITGIKSGEYVSDKEDEYVQLAAMHHFIRFGSELNRDDVESVVLECIPTTSIESKSMTKWIQLITSALSQKTYLNGDMTAQQVKGELVDIALKKWPLDFSKFYQVTMMSGPPLPKSRFVVAVNCFGVIFMERKEKTLVEIPYLEVKKISMTSDNHQTTTLATVRGEYVLKCAEAADMVNVLEFIVKELRRRSRYAVVLQDVNKHDDPMLLVCKRGDLLLVDKEEKHSQDENWFRATNRRTSSSGAVSMDSVQFLPTLTNPTEEMLQPFRPNIRRASNAGNIPITEETVAPVSLKGFALENFRSAGKDGGRGASKGVTREKLWVFSRDPIKQPLMKTLVRNSELSGLACNAFTAILKYMGDYPIKHSRSPLELTEQIFGSAVRHKALQDEIYCQIMRQMTNNSSSLSVERGWQLMWLCSGLFPPSPNLKTYAQRFLESRRKDPLSAGCLRRLQEICSKEPRKLPPHQAEVEAIQQNSTQIFYKVHFPNDTNDLLEVTSTTTNKELRCRIASFLRLSSADGYGLYMKTTQKVTTSLDEDKYFFDNIQQPSELPKKAKKAKEGHLINLPCLVIFKRKLWFNVIPGKDLVADMTFHFPQELPRYLRGYHSCTKEDMVNLGGLLFRATVDSDRSQFVMIPKMLNELVPADQLKIMSPEDWKKNIISSYNRQSGNTVQEAKVAFLRTISCWPTFGCAFFEVKQTCEPDYPNILWIAIHKKGVSLIDPQTKELQVMHPFNRITEWSSKGNVFQMTFRTMVRGVVFVCETPQAYTMEDLVSSYVRMYEELKQYSRPKNSMFS</sequence>
<dbReference type="PRINTS" id="PR00193">
    <property type="entry name" value="MYOSINHEAVY"/>
</dbReference>
<dbReference type="Proteomes" id="UP000694548">
    <property type="component" value="Chromosome sgr09"/>
</dbReference>
<gene>
    <name evidence="19" type="primary">LOC107384303</name>
    <name evidence="18" type="ORF">G4P62_009353</name>
</gene>
<dbReference type="SMART" id="SM00242">
    <property type="entry name" value="MYSc"/>
    <property type="match status" value="1"/>
</dbReference>
<comment type="subcellular location">
    <subcellularLocation>
        <location evidence="1">Cytoplasm</location>
    </subcellularLocation>
</comment>
<dbReference type="SUPFAM" id="SSF47031">
    <property type="entry name" value="Second domain of FERM"/>
    <property type="match status" value="2"/>
</dbReference>
<dbReference type="Gene3D" id="1.20.80.10">
    <property type="match status" value="2"/>
</dbReference>
<feature type="domain" description="MyTH4" evidence="16">
    <location>
        <begin position="1023"/>
        <end position="1255"/>
    </location>
</feature>
<dbReference type="PROSITE" id="PS50057">
    <property type="entry name" value="FERM_3"/>
    <property type="match status" value="2"/>
</dbReference>
<feature type="region of interest" description="Actin-binding" evidence="12">
    <location>
        <begin position="635"/>
        <end position="657"/>
    </location>
</feature>